<sequence length="391" mass="38241">MRSISQKAGLGLALVSAMTLAGCAGSKSSNQAAVEYRGTGSGGAVTQPAPGAPATGPGGVIAYDGYEAIRASQGDTVASLADRVGLSASELGSYNGLSPTQQLRAGDELVLPPRPGGYGGTAVASASTATGAGATPGIVTTTPGPTFDTAAPASAGTAAAESAAPATSSGGWSPDLAAAAIDRAGTADAPLEPPPSAATPLPPEPERPADLPSPDLGQYQTPAPSADPSGTAAATTAATERAAVEAERAAEQELAAASPSARPAGLENLRLTKPVDGPVVVGYDTWGAGGTRNEGVDFAAPVGTPVVAAADGSVALVSPSLGGLGTIVVVRHPDELLTVYGRVEGVTVGKGTTVRRGQPIGTVAPSPDGGEPRMHFEVRRGAVSVDPMPFF</sequence>
<organism evidence="4 5">
    <name type="scientific">Thermohalobaculum xanthum</name>
    <dbReference type="NCBI Taxonomy" id="2753746"/>
    <lineage>
        <taxon>Bacteria</taxon>
        <taxon>Pseudomonadati</taxon>
        <taxon>Pseudomonadota</taxon>
        <taxon>Alphaproteobacteria</taxon>
        <taxon>Rhodobacterales</taxon>
        <taxon>Paracoccaceae</taxon>
        <taxon>Thermohalobaculum</taxon>
    </lineage>
</organism>
<reference evidence="4" key="1">
    <citation type="submission" date="2020-12" db="EMBL/GenBank/DDBJ databases">
        <title>Bacterial taxonomy.</title>
        <authorList>
            <person name="Pan X."/>
        </authorList>
    </citation>
    <scope>NUCLEOTIDE SEQUENCE</scope>
    <source>
        <strain evidence="4">M0105</strain>
    </source>
</reference>
<evidence type="ECO:0000259" key="3">
    <source>
        <dbReference type="PROSITE" id="PS51782"/>
    </source>
</evidence>
<feature type="domain" description="LysM" evidence="3">
    <location>
        <begin position="67"/>
        <end position="111"/>
    </location>
</feature>
<dbReference type="Pfam" id="PF01551">
    <property type="entry name" value="Peptidase_M23"/>
    <property type="match status" value="1"/>
</dbReference>
<feature type="compositionally biased region" description="Pro residues" evidence="1">
    <location>
        <begin position="191"/>
        <end position="203"/>
    </location>
</feature>
<dbReference type="Gene3D" id="3.10.350.10">
    <property type="entry name" value="LysM domain"/>
    <property type="match status" value="1"/>
</dbReference>
<dbReference type="Proteomes" id="UP000655420">
    <property type="component" value="Unassembled WGS sequence"/>
</dbReference>
<dbReference type="AlphaFoldDB" id="A0A8J7S9N1"/>
<dbReference type="PANTHER" id="PTHR21666">
    <property type="entry name" value="PEPTIDASE-RELATED"/>
    <property type="match status" value="1"/>
</dbReference>
<evidence type="ECO:0000256" key="1">
    <source>
        <dbReference type="SAM" id="MobiDB-lite"/>
    </source>
</evidence>
<proteinExistence type="predicted"/>
<dbReference type="SMART" id="SM00257">
    <property type="entry name" value="LysM"/>
    <property type="match status" value="1"/>
</dbReference>
<dbReference type="PANTHER" id="PTHR21666:SF270">
    <property type="entry name" value="MUREIN HYDROLASE ACTIVATOR ENVC"/>
    <property type="match status" value="1"/>
</dbReference>
<dbReference type="PROSITE" id="PS51782">
    <property type="entry name" value="LYSM"/>
    <property type="match status" value="1"/>
</dbReference>
<dbReference type="InterPro" id="IPR036779">
    <property type="entry name" value="LysM_dom_sf"/>
</dbReference>
<dbReference type="InterPro" id="IPR016047">
    <property type="entry name" value="M23ase_b-sheet_dom"/>
</dbReference>
<dbReference type="InterPro" id="IPR018392">
    <property type="entry name" value="LysM"/>
</dbReference>
<gene>
    <name evidence="4" type="ORF">H0I76_01250</name>
</gene>
<feature type="region of interest" description="Disordered" evidence="1">
    <location>
        <begin position="186"/>
        <end position="269"/>
    </location>
</feature>
<accession>A0A8J7S9N1</accession>
<dbReference type="Gene3D" id="2.70.70.10">
    <property type="entry name" value="Glucose Permease (Domain IIA)"/>
    <property type="match status" value="1"/>
</dbReference>
<dbReference type="InterPro" id="IPR011055">
    <property type="entry name" value="Dup_hybrid_motif"/>
</dbReference>
<dbReference type="RefSeq" id="WP_200605960.1">
    <property type="nucleotide sequence ID" value="NZ_JAEHHL010000001.1"/>
</dbReference>
<protein>
    <submittedName>
        <fullName evidence="4">Peptidoglycan DD-metalloendopeptidase family protein</fullName>
    </submittedName>
</protein>
<name>A0A8J7S9N1_9RHOB</name>
<feature type="compositionally biased region" description="Low complexity" evidence="1">
    <location>
        <begin position="252"/>
        <end position="261"/>
    </location>
</feature>
<evidence type="ECO:0000256" key="2">
    <source>
        <dbReference type="SAM" id="SignalP"/>
    </source>
</evidence>
<feature type="region of interest" description="Disordered" evidence="1">
    <location>
        <begin position="130"/>
        <end position="174"/>
    </location>
</feature>
<evidence type="ECO:0000313" key="5">
    <source>
        <dbReference type="Proteomes" id="UP000655420"/>
    </source>
</evidence>
<feature type="compositionally biased region" description="Low complexity" evidence="1">
    <location>
        <begin position="221"/>
        <end position="241"/>
    </location>
</feature>
<keyword evidence="5" id="KW-1185">Reference proteome</keyword>
<feature type="compositionally biased region" description="Basic and acidic residues" evidence="1">
    <location>
        <begin position="242"/>
        <end position="251"/>
    </location>
</feature>
<dbReference type="Pfam" id="PF01476">
    <property type="entry name" value="LysM"/>
    <property type="match status" value="1"/>
</dbReference>
<dbReference type="PROSITE" id="PS51257">
    <property type="entry name" value="PROKAR_LIPOPROTEIN"/>
    <property type="match status" value="1"/>
</dbReference>
<dbReference type="SUPFAM" id="SSF51261">
    <property type="entry name" value="Duplicated hybrid motif"/>
    <property type="match status" value="1"/>
</dbReference>
<comment type="caution">
    <text evidence="4">The sequence shown here is derived from an EMBL/GenBank/DDBJ whole genome shotgun (WGS) entry which is preliminary data.</text>
</comment>
<evidence type="ECO:0000313" key="4">
    <source>
        <dbReference type="EMBL" id="MBK0397802.1"/>
    </source>
</evidence>
<dbReference type="CDD" id="cd00118">
    <property type="entry name" value="LysM"/>
    <property type="match status" value="1"/>
</dbReference>
<dbReference type="GO" id="GO:0004222">
    <property type="term" value="F:metalloendopeptidase activity"/>
    <property type="evidence" value="ECO:0007669"/>
    <property type="project" value="TreeGrafter"/>
</dbReference>
<dbReference type="InterPro" id="IPR050570">
    <property type="entry name" value="Cell_wall_metabolism_enzyme"/>
</dbReference>
<dbReference type="EMBL" id="JAEHHL010000001">
    <property type="protein sequence ID" value="MBK0397802.1"/>
    <property type="molecule type" value="Genomic_DNA"/>
</dbReference>
<feature type="chain" id="PRO_5035273535" evidence="2">
    <location>
        <begin position="22"/>
        <end position="391"/>
    </location>
</feature>
<dbReference type="CDD" id="cd12797">
    <property type="entry name" value="M23_peptidase"/>
    <property type="match status" value="1"/>
</dbReference>
<feature type="signal peptide" evidence="2">
    <location>
        <begin position="1"/>
        <end position="21"/>
    </location>
</feature>
<keyword evidence="2" id="KW-0732">Signal</keyword>